<feature type="transmembrane region" description="Helical" evidence="1">
    <location>
        <begin position="140"/>
        <end position="160"/>
    </location>
</feature>
<evidence type="ECO:0000313" key="3">
    <source>
        <dbReference type="Proteomes" id="UP000267342"/>
    </source>
</evidence>
<name>A0A348HCR1_9GAMM</name>
<keyword evidence="1" id="KW-0472">Membrane</keyword>
<feature type="transmembrane region" description="Helical" evidence="1">
    <location>
        <begin position="172"/>
        <end position="196"/>
    </location>
</feature>
<protein>
    <submittedName>
        <fullName evidence="2">ATP-dependent exoDNAase</fullName>
    </submittedName>
</protein>
<feature type="transmembrane region" description="Helical" evidence="1">
    <location>
        <begin position="53"/>
        <end position="78"/>
    </location>
</feature>
<sequence length="316" mass="34337">MSNQASPAPHHMRLYAGGITLSVLLAVYYWHAAPLAAFVQKALPPSMGLCSPTLRATIGLTAPGLIVGTVLCLIWPLVRANIVPSPRDESAVLAAFLHARRPASSSAYMAIVITLICAYNLFLLMPPDSLLDYGTNLVNVLYPLISKWGLVMFVIVGVIWDRWAARQFKSAVVLLTLVLALLFFSPVILSIAPSLAYGHDTIPYELTYLILSKIPLVVGMAIITDLFRRIDTNTGYFGVALSSIVVMLLSSSLLTTNAIAMLICCGIFGTLRAAGVSLRIMLGLHVLSQVSAYLIFRGGYLLHYVPTNLPHPFSYY</sequence>
<proteinExistence type="predicted"/>
<feature type="transmembrane region" description="Helical" evidence="1">
    <location>
        <begin position="12"/>
        <end position="33"/>
    </location>
</feature>
<dbReference type="RefSeq" id="WP_027705076.1">
    <property type="nucleotide sequence ID" value="NZ_AP018933.1"/>
</dbReference>
<dbReference type="EMBL" id="AP018933">
    <property type="protein sequence ID" value="BBG29413.1"/>
    <property type="molecule type" value="Genomic_DNA"/>
</dbReference>
<feature type="transmembrane region" description="Helical" evidence="1">
    <location>
        <begin position="239"/>
        <end position="270"/>
    </location>
</feature>
<dbReference type="AlphaFoldDB" id="A0A348HCR1"/>
<gene>
    <name evidence="2" type="ORF">ZBT109_0635</name>
</gene>
<keyword evidence="1" id="KW-0812">Transmembrane</keyword>
<reference evidence="2 3" key="1">
    <citation type="submission" date="2018-09" db="EMBL/GenBank/DDBJ databases">
        <title>Zymobacter palmae IAM14233 (=T109) whole genome analysis.</title>
        <authorList>
            <person name="Yanase H."/>
        </authorList>
    </citation>
    <scope>NUCLEOTIDE SEQUENCE [LARGE SCALE GENOMIC DNA]</scope>
    <source>
        <strain evidence="2 3">IAM14233</strain>
    </source>
</reference>
<organism evidence="2 3">
    <name type="scientific">Zymobacter palmae</name>
    <dbReference type="NCBI Taxonomy" id="33074"/>
    <lineage>
        <taxon>Bacteria</taxon>
        <taxon>Pseudomonadati</taxon>
        <taxon>Pseudomonadota</taxon>
        <taxon>Gammaproteobacteria</taxon>
        <taxon>Oceanospirillales</taxon>
        <taxon>Halomonadaceae</taxon>
        <taxon>Zymobacter group</taxon>
        <taxon>Zymobacter</taxon>
    </lineage>
</organism>
<feature type="transmembrane region" description="Helical" evidence="1">
    <location>
        <begin position="276"/>
        <end position="296"/>
    </location>
</feature>
<evidence type="ECO:0000313" key="2">
    <source>
        <dbReference type="EMBL" id="BBG29413.1"/>
    </source>
</evidence>
<feature type="transmembrane region" description="Helical" evidence="1">
    <location>
        <begin position="208"/>
        <end position="227"/>
    </location>
</feature>
<dbReference type="KEGG" id="zpl:ZBT109_0635"/>
<evidence type="ECO:0000256" key="1">
    <source>
        <dbReference type="SAM" id="Phobius"/>
    </source>
</evidence>
<keyword evidence="1" id="KW-1133">Transmembrane helix</keyword>
<feature type="transmembrane region" description="Helical" evidence="1">
    <location>
        <begin position="107"/>
        <end position="125"/>
    </location>
</feature>
<accession>A0A348HCR1</accession>
<keyword evidence="3" id="KW-1185">Reference proteome</keyword>
<dbReference type="Proteomes" id="UP000267342">
    <property type="component" value="Chromosome"/>
</dbReference>